<dbReference type="InterPro" id="IPR020094">
    <property type="entry name" value="TruA/RsuA/RluB/E/F_N"/>
</dbReference>
<dbReference type="GO" id="GO:0003723">
    <property type="term" value="F:RNA binding"/>
    <property type="evidence" value="ECO:0007669"/>
    <property type="project" value="InterPro"/>
</dbReference>
<protein>
    <submittedName>
        <fullName evidence="6">Unannotated protein</fullName>
    </submittedName>
</protein>
<dbReference type="Pfam" id="PF01416">
    <property type="entry name" value="PseudoU_synth_1"/>
    <property type="match status" value="1"/>
</dbReference>
<dbReference type="InterPro" id="IPR020095">
    <property type="entry name" value="PsdUridine_synth_TruA_C"/>
</dbReference>
<dbReference type="InterPro" id="IPR020103">
    <property type="entry name" value="PsdUridine_synth_cat_dom_sf"/>
</dbReference>
<dbReference type="InterPro" id="IPR001406">
    <property type="entry name" value="PsdUridine_synth_TruA"/>
</dbReference>
<dbReference type="InterPro" id="IPR020097">
    <property type="entry name" value="PsdUridine_synth_TruA_a/b_dom"/>
</dbReference>
<keyword evidence="3" id="KW-0413">Isomerase</keyword>
<dbReference type="PIRSF" id="PIRSF001430">
    <property type="entry name" value="tRNA_psdUrid_synth"/>
    <property type="match status" value="1"/>
</dbReference>
<evidence type="ECO:0000256" key="3">
    <source>
        <dbReference type="ARBA" id="ARBA00023235"/>
    </source>
</evidence>
<dbReference type="EMBL" id="CAEZUL010000004">
    <property type="protein sequence ID" value="CAB4589623.1"/>
    <property type="molecule type" value="Genomic_DNA"/>
</dbReference>
<dbReference type="HAMAP" id="MF_00171">
    <property type="entry name" value="TruA"/>
    <property type="match status" value="1"/>
</dbReference>
<evidence type="ECO:0000259" key="4">
    <source>
        <dbReference type="Pfam" id="PF01416"/>
    </source>
</evidence>
<evidence type="ECO:0000256" key="1">
    <source>
        <dbReference type="ARBA" id="ARBA00009375"/>
    </source>
</evidence>
<dbReference type="CDD" id="cd02570">
    <property type="entry name" value="PseudoU_synth_EcTruA"/>
    <property type="match status" value="1"/>
</dbReference>
<organism evidence="6">
    <name type="scientific">freshwater metagenome</name>
    <dbReference type="NCBI Taxonomy" id="449393"/>
    <lineage>
        <taxon>unclassified sequences</taxon>
        <taxon>metagenomes</taxon>
        <taxon>ecological metagenomes</taxon>
    </lineage>
</organism>
<dbReference type="Gene3D" id="3.30.70.660">
    <property type="entry name" value="Pseudouridine synthase I, catalytic domain, C-terminal subdomain"/>
    <property type="match status" value="1"/>
</dbReference>
<evidence type="ECO:0000313" key="6">
    <source>
        <dbReference type="EMBL" id="CAB4607269.1"/>
    </source>
</evidence>
<comment type="similarity">
    <text evidence="1">Belongs to the tRNA pseudouridine synthase TruA family.</text>
</comment>
<dbReference type="GO" id="GO:0009982">
    <property type="term" value="F:pseudouridine synthase activity"/>
    <property type="evidence" value="ECO:0007669"/>
    <property type="project" value="InterPro"/>
</dbReference>
<evidence type="ECO:0000313" key="5">
    <source>
        <dbReference type="EMBL" id="CAB4589623.1"/>
    </source>
</evidence>
<dbReference type="AlphaFoldDB" id="A0A6J6H671"/>
<gene>
    <name evidence="5" type="ORF">UFOPK1808_00081</name>
    <name evidence="6" type="ORF">UFOPK1889_00058</name>
</gene>
<reference evidence="6" key="1">
    <citation type="submission" date="2020-05" db="EMBL/GenBank/DDBJ databases">
        <authorList>
            <person name="Chiriac C."/>
            <person name="Salcher M."/>
            <person name="Ghai R."/>
            <person name="Kavagutti S V."/>
        </authorList>
    </citation>
    <scope>NUCLEOTIDE SEQUENCE</scope>
</reference>
<accession>A0A6J6H671</accession>
<dbReference type="SUPFAM" id="SSF55120">
    <property type="entry name" value="Pseudouridine synthase"/>
    <property type="match status" value="1"/>
</dbReference>
<dbReference type="NCBIfam" id="TIGR00071">
    <property type="entry name" value="hisT_truA"/>
    <property type="match status" value="1"/>
</dbReference>
<dbReference type="Gene3D" id="3.30.70.580">
    <property type="entry name" value="Pseudouridine synthase I, catalytic domain, N-terminal subdomain"/>
    <property type="match status" value="1"/>
</dbReference>
<feature type="domain" description="Pseudouridine synthase I TruA alpha/beta" evidence="4">
    <location>
        <begin position="156"/>
        <end position="264"/>
    </location>
</feature>
<dbReference type="PANTHER" id="PTHR11142">
    <property type="entry name" value="PSEUDOURIDYLATE SYNTHASE"/>
    <property type="match status" value="1"/>
</dbReference>
<dbReference type="GO" id="GO:0031119">
    <property type="term" value="P:tRNA pseudouridine synthesis"/>
    <property type="evidence" value="ECO:0007669"/>
    <property type="project" value="TreeGrafter"/>
</dbReference>
<sequence>MTQPDAHSLLEPALRRVRLRVAYHGAAFRGFAINRDVASVEGLLTEVISTVARHKVHIDVAGRTDAGVHARGQVITVDIPAHTNLSTFMRSVNALCKPHVAVSDAQWVDSYFDARYSAIWRRYRYTVNNADAPDPMLIDRAWHVSRPLSIPLMNLACDPLIGEHDFSAFCRRPDQIAGAPVPSMHRRVYSAKWTQQADHILVFEIRANAFCYQMVRSFVGFLVDVGLGYRPASDTRAVLLAGDRAHGSQVAPAAGLTLWDVGYPGEPIPPFLSSNPS</sequence>
<dbReference type="EMBL" id="CAEZUZ010000005">
    <property type="protein sequence ID" value="CAB4607269.1"/>
    <property type="molecule type" value="Genomic_DNA"/>
</dbReference>
<evidence type="ECO:0000256" key="2">
    <source>
        <dbReference type="ARBA" id="ARBA00022694"/>
    </source>
</evidence>
<dbReference type="PANTHER" id="PTHR11142:SF0">
    <property type="entry name" value="TRNA PSEUDOURIDINE SYNTHASE-LIKE 1"/>
    <property type="match status" value="1"/>
</dbReference>
<keyword evidence="2" id="KW-0819">tRNA processing</keyword>
<proteinExistence type="inferred from homology"/>
<name>A0A6J6H671_9ZZZZ</name>